<sequence>MDQVRHLNSAIDYSMITLDTRWDPKAKRIYNHKAETQERSRPTVEDQPEPVVEIQMEAGGQLEPPEEQVGGAVAGE</sequence>
<evidence type="ECO:0000313" key="2">
    <source>
        <dbReference type="Proteomes" id="UP001341840"/>
    </source>
</evidence>
<evidence type="ECO:0000313" key="1">
    <source>
        <dbReference type="EMBL" id="MED6188229.1"/>
    </source>
</evidence>
<feature type="non-terminal residue" evidence="1">
    <location>
        <position position="76"/>
    </location>
</feature>
<name>A0ABU6WS83_9FABA</name>
<dbReference type="Proteomes" id="UP001341840">
    <property type="component" value="Unassembled WGS sequence"/>
</dbReference>
<reference evidence="1 2" key="1">
    <citation type="journal article" date="2023" name="Plants (Basel)">
        <title>Bridging the Gap: Combining Genomics and Transcriptomics Approaches to Understand Stylosanthes scabra, an Orphan Legume from the Brazilian Caatinga.</title>
        <authorList>
            <person name="Ferreira-Neto J.R.C."/>
            <person name="da Silva M.D."/>
            <person name="Binneck E."/>
            <person name="de Melo N.F."/>
            <person name="da Silva R.H."/>
            <person name="de Melo A.L.T.M."/>
            <person name="Pandolfi V."/>
            <person name="Bustamante F.O."/>
            <person name="Brasileiro-Vidal A.C."/>
            <person name="Benko-Iseppon A.M."/>
        </authorList>
    </citation>
    <scope>NUCLEOTIDE SEQUENCE [LARGE SCALE GENOMIC DNA]</scope>
    <source>
        <tissue evidence="1">Leaves</tissue>
    </source>
</reference>
<organism evidence="1 2">
    <name type="scientific">Stylosanthes scabra</name>
    <dbReference type="NCBI Taxonomy" id="79078"/>
    <lineage>
        <taxon>Eukaryota</taxon>
        <taxon>Viridiplantae</taxon>
        <taxon>Streptophyta</taxon>
        <taxon>Embryophyta</taxon>
        <taxon>Tracheophyta</taxon>
        <taxon>Spermatophyta</taxon>
        <taxon>Magnoliopsida</taxon>
        <taxon>eudicotyledons</taxon>
        <taxon>Gunneridae</taxon>
        <taxon>Pentapetalae</taxon>
        <taxon>rosids</taxon>
        <taxon>fabids</taxon>
        <taxon>Fabales</taxon>
        <taxon>Fabaceae</taxon>
        <taxon>Papilionoideae</taxon>
        <taxon>50 kb inversion clade</taxon>
        <taxon>dalbergioids sensu lato</taxon>
        <taxon>Dalbergieae</taxon>
        <taxon>Pterocarpus clade</taxon>
        <taxon>Stylosanthes</taxon>
    </lineage>
</organism>
<proteinExistence type="predicted"/>
<keyword evidence="2" id="KW-1185">Reference proteome</keyword>
<protein>
    <submittedName>
        <fullName evidence="1">Uncharacterized protein</fullName>
    </submittedName>
</protein>
<dbReference type="EMBL" id="JASCZI010182595">
    <property type="protein sequence ID" value="MED6188229.1"/>
    <property type="molecule type" value="Genomic_DNA"/>
</dbReference>
<accession>A0ABU6WS83</accession>
<gene>
    <name evidence="1" type="ORF">PIB30_084080</name>
</gene>
<comment type="caution">
    <text evidence="1">The sequence shown here is derived from an EMBL/GenBank/DDBJ whole genome shotgun (WGS) entry which is preliminary data.</text>
</comment>